<accession>A0A0F9G4K9</accession>
<sequence length="135" mass="15813">ELNKMGYKIICCGCSKYMSPESFRIKDSFILQCPKCGNSTFKIEIINGSHHENTTYKITCVRCNEYLSLNYSKVKNPLFRFIQCPICEGFEFKIEIVKKNITGHVRTGTLNARTQKLYDDEYERKRNKKIKDYGN</sequence>
<gene>
    <name evidence="1" type="ORF">LCGC14_2164340</name>
</gene>
<dbReference type="AlphaFoldDB" id="A0A0F9G4K9"/>
<name>A0A0F9G4K9_9ZZZZ</name>
<dbReference type="EMBL" id="LAZR01027820">
    <property type="protein sequence ID" value="KKL64505.1"/>
    <property type="molecule type" value="Genomic_DNA"/>
</dbReference>
<feature type="non-terminal residue" evidence="1">
    <location>
        <position position="1"/>
    </location>
</feature>
<organism evidence="1">
    <name type="scientific">marine sediment metagenome</name>
    <dbReference type="NCBI Taxonomy" id="412755"/>
    <lineage>
        <taxon>unclassified sequences</taxon>
        <taxon>metagenomes</taxon>
        <taxon>ecological metagenomes</taxon>
    </lineage>
</organism>
<evidence type="ECO:0000313" key="1">
    <source>
        <dbReference type="EMBL" id="KKL64505.1"/>
    </source>
</evidence>
<comment type="caution">
    <text evidence="1">The sequence shown here is derived from an EMBL/GenBank/DDBJ whole genome shotgun (WGS) entry which is preliminary data.</text>
</comment>
<protein>
    <submittedName>
        <fullName evidence="1">Uncharacterized protein</fullName>
    </submittedName>
</protein>
<reference evidence="1" key="1">
    <citation type="journal article" date="2015" name="Nature">
        <title>Complex archaea that bridge the gap between prokaryotes and eukaryotes.</title>
        <authorList>
            <person name="Spang A."/>
            <person name="Saw J.H."/>
            <person name="Jorgensen S.L."/>
            <person name="Zaremba-Niedzwiedzka K."/>
            <person name="Martijn J."/>
            <person name="Lind A.E."/>
            <person name="van Eijk R."/>
            <person name="Schleper C."/>
            <person name="Guy L."/>
            <person name="Ettema T.J."/>
        </authorList>
    </citation>
    <scope>NUCLEOTIDE SEQUENCE</scope>
</reference>
<proteinExistence type="predicted"/>